<dbReference type="InterPro" id="IPR045851">
    <property type="entry name" value="AMP-bd_C_sf"/>
</dbReference>
<evidence type="ECO:0000256" key="2">
    <source>
        <dbReference type="ARBA" id="ARBA00022598"/>
    </source>
</evidence>
<feature type="domain" description="AMP-dependent synthetase/ligase" evidence="5">
    <location>
        <begin position="26"/>
        <end position="335"/>
    </location>
</feature>
<evidence type="ECO:0000256" key="4">
    <source>
        <dbReference type="ARBA" id="ARBA00022840"/>
    </source>
</evidence>
<evidence type="ECO:0000256" key="1">
    <source>
        <dbReference type="ARBA" id="ARBA00022428"/>
    </source>
</evidence>
<evidence type="ECO:0000313" key="8">
    <source>
        <dbReference type="EMBL" id="KFX20911.1"/>
    </source>
</evidence>
<dbReference type="InterPro" id="IPR010192">
    <property type="entry name" value="MenE"/>
</dbReference>
<evidence type="ECO:0000259" key="5">
    <source>
        <dbReference type="Pfam" id="PF00501"/>
    </source>
</evidence>
<dbReference type="EC" id="6.2.1.26" evidence="7"/>
<dbReference type="InterPro" id="IPR000873">
    <property type="entry name" value="AMP-dep_synth/lig_dom"/>
</dbReference>
<dbReference type="GO" id="GO:0005524">
    <property type="term" value="F:ATP binding"/>
    <property type="evidence" value="ECO:0007669"/>
    <property type="project" value="UniProtKB-KW"/>
</dbReference>
<keyword evidence="9" id="KW-1185">Reference proteome</keyword>
<dbReference type="Proteomes" id="UP000032869">
    <property type="component" value="Unassembled WGS sequence"/>
</dbReference>
<gene>
    <name evidence="8" type="ORF">JV35_06830</name>
    <name evidence="7" type="ORF">KP22_00615</name>
</gene>
<protein>
    <submittedName>
        <fullName evidence="7">O-succinylbenzoic acid--CoA ligase</fullName>
        <ecNumber evidence="7">6.2.1.26</ecNumber>
    </submittedName>
</protein>
<evidence type="ECO:0000256" key="3">
    <source>
        <dbReference type="ARBA" id="ARBA00022741"/>
    </source>
</evidence>
<proteinExistence type="predicted"/>
<accession>A0A093TER5</accession>
<dbReference type="Proteomes" id="UP000032874">
    <property type="component" value="Unassembled WGS sequence"/>
</dbReference>
<dbReference type="EMBL" id="JQHL01000002">
    <property type="protein sequence ID" value="KFX20911.1"/>
    <property type="molecule type" value="Genomic_DNA"/>
</dbReference>
<name>A0A093TER5_9GAMM</name>
<keyword evidence="2 7" id="KW-0436">Ligase</keyword>
<organism evidence="7 10">
    <name type="scientific">Pectobacterium betavasculorum</name>
    <dbReference type="NCBI Taxonomy" id="55207"/>
    <lineage>
        <taxon>Bacteria</taxon>
        <taxon>Pseudomonadati</taxon>
        <taxon>Pseudomonadota</taxon>
        <taxon>Gammaproteobacteria</taxon>
        <taxon>Enterobacterales</taxon>
        <taxon>Pectobacteriaceae</taxon>
        <taxon>Pectobacterium</taxon>
    </lineage>
</organism>
<evidence type="ECO:0000259" key="6">
    <source>
        <dbReference type="Pfam" id="PF13193"/>
    </source>
</evidence>
<keyword evidence="4" id="KW-0067">ATP-binding</keyword>
<keyword evidence="1" id="KW-0474">Menaquinone biosynthesis</keyword>
<dbReference type="PROSITE" id="PS00455">
    <property type="entry name" value="AMP_BINDING"/>
    <property type="match status" value="1"/>
</dbReference>
<dbReference type="OrthoDB" id="9803968at2"/>
<dbReference type="InterPro" id="IPR020845">
    <property type="entry name" value="AMP-binding_CS"/>
</dbReference>
<dbReference type="PANTHER" id="PTHR43767:SF10">
    <property type="entry name" value="SURFACTIN SYNTHASE SUBUNIT 1"/>
    <property type="match status" value="1"/>
</dbReference>
<dbReference type="EMBL" id="JQHM01000001">
    <property type="protein sequence ID" value="KFX06629.1"/>
    <property type="molecule type" value="Genomic_DNA"/>
</dbReference>
<evidence type="ECO:0000313" key="7">
    <source>
        <dbReference type="EMBL" id="KFX06629.1"/>
    </source>
</evidence>
<dbReference type="eggNOG" id="COG0318">
    <property type="taxonomic scope" value="Bacteria"/>
</dbReference>
<dbReference type="Pfam" id="PF13193">
    <property type="entry name" value="AMP-binding_C"/>
    <property type="match status" value="1"/>
</dbReference>
<dbReference type="AlphaFoldDB" id="A0A093TER5"/>
<evidence type="ECO:0000313" key="9">
    <source>
        <dbReference type="Proteomes" id="UP000032869"/>
    </source>
</evidence>
<dbReference type="InterPro" id="IPR025110">
    <property type="entry name" value="AMP-bd_C"/>
</dbReference>
<dbReference type="Pfam" id="PF00501">
    <property type="entry name" value="AMP-binding"/>
    <property type="match status" value="1"/>
</dbReference>
<dbReference type="NCBIfam" id="TIGR01923">
    <property type="entry name" value="menE"/>
    <property type="match status" value="1"/>
</dbReference>
<keyword evidence="3" id="KW-0547">Nucleotide-binding</keyword>
<dbReference type="GO" id="GO:0009234">
    <property type="term" value="P:menaquinone biosynthetic process"/>
    <property type="evidence" value="ECO:0007669"/>
    <property type="project" value="UniProtKB-KW"/>
</dbReference>
<dbReference type="SUPFAM" id="SSF56801">
    <property type="entry name" value="Acetyl-CoA synthetase-like"/>
    <property type="match status" value="1"/>
</dbReference>
<sequence>MAILTDWPWRHWASQTPQPVSLNEPVALIEEEIRWSWQALARRVDRLAEHFVQQGVTAESTVALRGKNSVQMLCSYLALLQCGVRVLPLNPQLPDALTEALLPALNVAYGLCLNDKSWPDSVRPLSLPSACLLSGDTEETIGTNRLRWQAERLATLTLTSGSSGMPKAVAHSFAAHLSSAEGVVQMMAFSASDRWLLSLPLFHVSGQGIVWRWLATGATLVVRAHQPLEIALRDCTHASLVPTQLWRLLAETAFPEALKAVLLGGATIPQTLTQQAEARGVSCWCGYGLTELASTVCAKRADGRSGVGMPLQGREVRLMDDEILLRGSSLAAGYWRDGKLIPLVDDDGWFHTRDRGLFAEDEWHILGRLDNQFFSGGEGVQPENIEAVLLTHPDVQQACIVPVEDVEFGHRPVAVLEVAQTTTLDAVRDWLQPQLAGFQRPVAYYVLPVELKNGGIKLSRKQVKNWVSAMYPQPKR</sequence>
<dbReference type="GO" id="GO:0008756">
    <property type="term" value="F:o-succinylbenzoate-CoA ligase activity"/>
    <property type="evidence" value="ECO:0007669"/>
    <property type="project" value="UniProtKB-EC"/>
</dbReference>
<dbReference type="RefSeq" id="WP_039301846.1">
    <property type="nucleotide sequence ID" value="NZ_JAODTE010000002.1"/>
</dbReference>
<dbReference type="PANTHER" id="PTHR43767">
    <property type="entry name" value="LONG-CHAIN-FATTY-ACID--COA LIGASE"/>
    <property type="match status" value="1"/>
</dbReference>
<reference evidence="9 10" key="1">
    <citation type="submission" date="2014-08" db="EMBL/GenBank/DDBJ databases">
        <title>Genome sequences of NCPPB Pectobacterium isolates.</title>
        <authorList>
            <person name="Glover R.H."/>
            <person name="Sapp M."/>
            <person name="Elphinstone J."/>
        </authorList>
    </citation>
    <scope>NUCLEOTIDE SEQUENCE [LARGE SCALE GENOMIC DNA]</scope>
    <source>
        <strain evidence="8 9">NCPPB 2793</strain>
        <strain evidence="7 10">NCPPB 2795</strain>
    </source>
</reference>
<dbReference type="InterPro" id="IPR050237">
    <property type="entry name" value="ATP-dep_AMP-bd_enzyme"/>
</dbReference>
<comment type="caution">
    <text evidence="7">The sequence shown here is derived from an EMBL/GenBank/DDBJ whole genome shotgun (WGS) entry which is preliminary data.</text>
</comment>
<evidence type="ECO:0000313" key="10">
    <source>
        <dbReference type="Proteomes" id="UP000032874"/>
    </source>
</evidence>
<dbReference type="Gene3D" id="3.40.50.12780">
    <property type="entry name" value="N-terminal domain of ligase-like"/>
    <property type="match status" value="1"/>
</dbReference>
<feature type="domain" description="AMP-binding enzyme C-terminal" evidence="6">
    <location>
        <begin position="385"/>
        <end position="447"/>
    </location>
</feature>
<dbReference type="STRING" id="55207.KP22_00615"/>
<dbReference type="NCBIfam" id="NF006539">
    <property type="entry name" value="PRK09029.1"/>
    <property type="match status" value="1"/>
</dbReference>
<dbReference type="InterPro" id="IPR042099">
    <property type="entry name" value="ANL_N_sf"/>
</dbReference>
<dbReference type="Gene3D" id="3.30.300.30">
    <property type="match status" value="1"/>
</dbReference>
<dbReference type="CDD" id="cd17630">
    <property type="entry name" value="OSB_MenE-like"/>
    <property type="match status" value="1"/>
</dbReference>